<dbReference type="InterPro" id="IPR041916">
    <property type="entry name" value="Anti_sigma_zinc_sf"/>
</dbReference>
<accession>A0A7C2PGP1</accession>
<feature type="transmembrane region" description="Helical" evidence="1">
    <location>
        <begin position="50"/>
        <end position="70"/>
    </location>
</feature>
<protein>
    <submittedName>
        <fullName evidence="3">Zf-HC2 domain-containing protein</fullName>
    </submittedName>
</protein>
<dbReference type="EMBL" id="DSOK01000195">
    <property type="protein sequence ID" value="HEN15157.1"/>
    <property type="molecule type" value="Genomic_DNA"/>
</dbReference>
<feature type="domain" description="Putative zinc-finger" evidence="2">
    <location>
        <begin position="87"/>
        <end position="122"/>
    </location>
</feature>
<dbReference type="AlphaFoldDB" id="A0A7C2PGP1"/>
<dbReference type="Gene3D" id="1.10.10.1320">
    <property type="entry name" value="Anti-sigma factor, zinc-finger domain"/>
    <property type="match status" value="1"/>
</dbReference>
<evidence type="ECO:0000259" key="2">
    <source>
        <dbReference type="Pfam" id="PF13490"/>
    </source>
</evidence>
<keyword evidence="1" id="KW-0812">Transmembrane</keyword>
<evidence type="ECO:0000313" key="3">
    <source>
        <dbReference type="EMBL" id="HEN15157.1"/>
    </source>
</evidence>
<reference evidence="3" key="1">
    <citation type="journal article" date="2020" name="mSystems">
        <title>Genome- and Community-Level Interaction Insights into Carbon Utilization and Element Cycling Functions of Hydrothermarchaeota in Hydrothermal Sediment.</title>
        <authorList>
            <person name="Zhou Z."/>
            <person name="Liu Y."/>
            <person name="Xu W."/>
            <person name="Pan J."/>
            <person name="Luo Z.H."/>
            <person name="Li M."/>
        </authorList>
    </citation>
    <scope>NUCLEOTIDE SEQUENCE [LARGE SCALE GENOMIC DNA]</scope>
    <source>
        <strain evidence="3">SpSt-339</strain>
    </source>
</reference>
<proteinExistence type="predicted"/>
<keyword evidence="1" id="KW-0472">Membrane</keyword>
<gene>
    <name evidence="3" type="ORF">ENQ76_06780</name>
</gene>
<keyword evidence="1" id="KW-1133">Transmembrane helix</keyword>
<name>A0A7C2PGP1_9PLAN</name>
<organism evidence="3">
    <name type="scientific">Schlesneria paludicola</name>
    <dbReference type="NCBI Taxonomy" id="360056"/>
    <lineage>
        <taxon>Bacteria</taxon>
        <taxon>Pseudomonadati</taxon>
        <taxon>Planctomycetota</taxon>
        <taxon>Planctomycetia</taxon>
        <taxon>Planctomycetales</taxon>
        <taxon>Planctomycetaceae</taxon>
        <taxon>Schlesneria</taxon>
    </lineage>
</organism>
<evidence type="ECO:0000256" key="1">
    <source>
        <dbReference type="SAM" id="Phobius"/>
    </source>
</evidence>
<dbReference type="InterPro" id="IPR027383">
    <property type="entry name" value="Znf_put"/>
</dbReference>
<comment type="caution">
    <text evidence="3">The sequence shown here is derived from an EMBL/GenBank/DDBJ whole genome shotgun (WGS) entry which is preliminary data.</text>
</comment>
<dbReference type="Pfam" id="PF13490">
    <property type="entry name" value="zf-HC2"/>
    <property type="match status" value="1"/>
</dbReference>
<sequence length="172" mass="18665">MVPLLLSELFPMVSRTNSPENKPEQWEPVPPGTLAGIARRHRARDRNRQVFGAIGRCAVLALGIGLGWTISGRIGNLAGPNFGGITCQEVQSLLPTMTAGGQLPPEQAAKVEAHLKLCPECRRMREAMMSKPVSVRPHAPDPRKQARGTLLATLTTHTGARPHIAERTAWSD</sequence>